<feature type="compositionally biased region" description="Gly residues" evidence="1">
    <location>
        <begin position="548"/>
        <end position="559"/>
    </location>
</feature>
<gene>
    <name evidence="2" type="ORF">LTR36_009057</name>
</gene>
<sequence length="1183" mass="132486">MAGVGEISAVIGLVQFGFSLATQLTTYIGDYQDAYDDITGLANQITATYRQVEELQSLIAQNAITSAFSDAALSEAEDCCVKAQKLAQRLWKLLGKSRATFPQGRRIEADDVDLSVFSRAQWPRFKPRVEQHKTELLILKQDILMVMVMYRLHPGQSAIDQQRANEQINKLLKGKDLALKSLREARQRRRRAKGRARDERRPHFADEQGQVRARSNTGESVSGDRQSSIRPERGPSYDDYRQDGDNVSVAGSMMEEAAALIYEGILGDIEQNKLLQEEKNAATKHAEAAAVAQYKDALLADLQRSHERVEKMTALLKETFGTAVTDEQITRFIEQQRADGVKEDQVVKLLEGLSTPQLNGVPPTESDEAQVGSPKVKRRGQRLLGLLSLRRERTEKPTPQKAQIFAVVISVDGDLRRASRIHLPTPWVDAIIAAQEKKRWWKSSSFKETMQTYARMDLTSRKLAEEWQDEEDFRQRDLVLIYARKLDNSTTRARKLLESSMLSSDPWDFYHGRVLLVYKVFSNNGNGGSPNGGNYDGPYGSKSPHRGPQGGGLGPGGDYHLGPLQPGSPVPRSRSPVGPSPGGKPPTFMKVNTRYLLPETLLQYGLPWEHDTSDPNYIIIRRDLDSRDTNQRTSYDDDYNPSAATGFHLSRSTGNESIPFANIYNDVYQGGSQRLNAPFTRGSQQPASFQLPAYPPPPPGYHAHDQPAHYQSPAPRPPSPDFYREEEWYQPPPPPAPFQPRTPGYDVNDPSAVPQDRTHPRSRSEPRLYDARYGSTSKTEEKGQRQLRREKEAEARRDSMRRQRQMPTKEEERQHSVELQLREEEAAMESYAHKREEQEFKRVIQEYKEKKEARRRGGGLTAEKIADMALASRSRSRSRSRAQVDRNPSDRAWGAEVGRERPPLPLVLGSADFPRPPLRRPTYKYPQIGTILENKVENVELADRYERREASSSFIGGDSARIIQVRASSTRQPPARGSTDSYSGRGILKPSDTSQWSSQGTNGGRTSAPRQAQAEDDSPSELYPSEDSGSDTDSDDTDDSAPGRTQSDRRRGSREGSLLGLDRTLTDSPQSISSGESANERRSTTGTASSGKGKTTRLRRVTGSISSIDPPYGEPEDTTTTEAKARQPLQTDEPQILRAESSSRARERNVTADQESTNDEENVDEHAVLTEQADQVDHSSLYE</sequence>
<organism evidence="2 3">
    <name type="scientific">Oleoguttula mirabilis</name>
    <dbReference type="NCBI Taxonomy" id="1507867"/>
    <lineage>
        <taxon>Eukaryota</taxon>
        <taxon>Fungi</taxon>
        <taxon>Dikarya</taxon>
        <taxon>Ascomycota</taxon>
        <taxon>Pezizomycotina</taxon>
        <taxon>Dothideomycetes</taxon>
        <taxon>Dothideomycetidae</taxon>
        <taxon>Mycosphaerellales</taxon>
        <taxon>Teratosphaeriaceae</taxon>
        <taxon>Oleoguttula</taxon>
    </lineage>
</organism>
<feature type="compositionally biased region" description="Low complexity" evidence="1">
    <location>
        <begin position="1084"/>
        <end position="1093"/>
    </location>
</feature>
<feature type="region of interest" description="Disordered" evidence="1">
    <location>
        <begin position="675"/>
        <end position="923"/>
    </location>
</feature>
<evidence type="ECO:0000313" key="3">
    <source>
        <dbReference type="Proteomes" id="UP001324427"/>
    </source>
</evidence>
<feature type="compositionally biased region" description="Polar residues" evidence="1">
    <location>
        <begin position="991"/>
        <end position="1010"/>
    </location>
</feature>
<accession>A0AAV9J6V4</accession>
<feature type="compositionally biased region" description="Basic and acidic residues" evidence="1">
    <location>
        <begin position="1141"/>
        <end position="1150"/>
    </location>
</feature>
<feature type="compositionally biased region" description="Polar residues" evidence="1">
    <location>
        <begin position="213"/>
        <end position="229"/>
    </location>
</feature>
<feature type="compositionally biased region" description="Polar residues" evidence="1">
    <location>
        <begin position="1066"/>
        <end position="1077"/>
    </location>
</feature>
<feature type="compositionally biased region" description="Basic and acidic residues" evidence="1">
    <location>
        <begin position="195"/>
        <end position="206"/>
    </location>
</feature>
<name>A0AAV9J6V4_9PEZI</name>
<protein>
    <recommendedName>
        <fullName evidence="4">Fungal N-terminal domain-containing protein</fullName>
    </recommendedName>
</protein>
<feature type="compositionally biased region" description="Basic and acidic residues" evidence="1">
    <location>
        <begin position="230"/>
        <end position="244"/>
    </location>
</feature>
<feature type="compositionally biased region" description="Basic and acidic residues" evidence="1">
    <location>
        <begin position="756"/>
        <end position="770"/>
    </location>
</feature>
<proteinExistence type="predicted"/>
<evidence type="ECO:0008006" key="4">
    <source>
        <dbReference type="Google" id="ProtNLM"/>
    </source>
</evidence>
<feature type="compositionally biased region" description="Pro residues" evidence="1">
    <location>
        <begin position="730"/>
        <end position="740"/>
    </location>
</feature>
<evidence type="ECO:0000256" key="1">
    <source>
        <dbReference type="SAM" id="MobiDB-lite"/>
    </source>
</evidence>
<feature type="region of interest" description="Disordered" evidence="1">
    <location>
        <begin position="629"/>
        <end position="655"/>
    </location>
</feature>
<feature type="region of interest" description="Disordered" evidence="1">
    <location>
        <begin position="965"/>
        <end position="1183"/>
    </location>
</feature>
<feature type="compositionally biased region" description="Polar residues" evidence="1">
    <location>
        <begin position="675"/>
        <end position="688"/>
    </location>
</feature>
<evidence type="ECO:0000313" key="2">
    <source>
        <dbReference type="EMBL" id="KAK4540626.1"/>
    </source>
</evidence>
<dbReference type="EMBL" id="JAVFHQ010000064">
    <property type="protein sequence ID" value="KAK4540626.1"/>
    <property type="molecule type" value="Genomic_DNA"/>
</dbReference>
<feature type="region of interest" description="Disordered" evidence="1">
    <location>
        <begin position="529"/>
        <end position="589"/>
    </location>
</feature>
<feature type="compositionally biased region" description="Basic and acidic residues" evidence="1">
    <location>
        <begin position="778"/>
        <end position="852"/>
    </location>
</feature>
<comment type="caution">
    <text evidence="2">The sequence shown here is derived from an EMBL/GenBank/DDBJ whole genome shotgun (WGS) entry which is preliminary data.</text>
</comment>
<feature type="compositionally biased region" description="Polar residues" evidence="1">
    <location>
        <begin position="1120"/>
        <end position="1133"/>
    </location>
</feature>
<feature type="region of interest" description="Disordered" evidence="1">
    <location>
        <begin position="185"/>
        <end position="246"/>
    </location>
</feature>
<feature type="compositionally biased region" description="Polar residues" evidence="1">
    <location>
        <begin position="966"/>
        <end position="982"/>
    </location>
</feature>
<feature type="compositionally biased region" description="Acidic residues" evidence="1">
    <location>
        <begin position="1028"/>
        <end position="1039"/>
    </location>
</feature>
<keyword evidence="3" id="KW-1185">Reference proteome</keyword>
<dbReference type="AlphaFoldDB" id="A0AAV9J6V4"/>
<reference evidence="2 3" key="1">
    <citation type="submission" date="2021-11" db="EMBL/GenBank/DDBJ databases">
        <title>Black yeast isolated from Biological Soil Crust.</title>
        <authorList>
            <person name="Kurbessoian T."/>
        </authorList>
    </citation>
    <scope>NUCLEOTIDE SEQUENCE [LARGE SCALE GENOMIC DNA]</scope>
    <source>
        <strain evidence="2 3">CCFEE 5522</strain>
    </source>
</reference>
<dbReference type="Proteomes" id="UP001324427">
    <property type="component" value="Unassembled WGS sequence"/>
</dbReference>